<dbReference type="InterPro" id="IPR040911">
    <property type="entry name" value="Exostosin_GT47"/>
</dbReference>
<evidence type="ECO:0000259" key="8">
    <source>
        <dbReference type="Pfam" id="PF03016"/>
    </source>
</evidence>
<dbReference type="PANTHER" id="PTHR11062">
    <property type="entry name" value="EXOSTOSIN HEPARAN SULFATE GLYCOSYLTRANSFERASE -RELATED"/>
    <property type="match status" value="1"/>
</dbReference>
<evidence type="ECO:0000256" key="5">
    <source>
        <dbReference type="ARBA" id="ARBA00023034"/>
    </source>
</evidence>
<feature type="region of interest" description="Disordered" evidence="6">
    <location>
        <begin position="108"/>
        <end position="154"/>
    </location>
</feature>
<dbReference type="KEGG" id="dzi:111311775"/>
<dbReference type="GO" id="GO:0000139">
    <property type="term" value="C:Golgi membrane"/>
    <property type="evidence" value="ECO:0007669"/>
    <property type="project" value="UniProtKB-SubCell"/>
</dbReference>
<dbReference type="Proteomes" id="UP000515121">
    <property type="component" value="Unplaced"/>
</dbReference>
<evidence type="ECO:0000256" key="3">
    <source>
        <dbReference type="ARBA" id="ARBA00022676"/>
    </source>
</evidence>
<keyword evidence="5" id="KW-0333">Golgi apparatus</keyword>
<comment type="subcellular location">
    <subcellularLocation>
        <location evidence="1">Golgi apparatus membrane</location>
        <topology evidence="1">Single-pass type II membrane protein</topology>
    </subcellularLocation>
</comment>
<keyword evidence="7" id="KW-0472">Membrane</keyword>
<gene>
    <name evidence="10" type="primary">LOC111311775</name>
</gene>
<dbReference type="GeneID" id="111311775"/>
<evidence type="ECO:0000256" key="1">
    <source>
        <dbReference type="ARBA" id="ARBA00004323"/>
    </source>
</evidence>
<keyword evidence="4" id="KW-0735">Signal-anchor</keyword>
<evidence type="ECO:0000313" key="10">
    <source>
        <dbReference type="RefSeq" id="XP_022767201.1"/>
    </source>
</evidence>
<dbReference type="Pfam" id="PF03016">
    <property type="entry name" value="Exostosin_GT47"/>
    <property type="match status" value="1"/>
</dbReference>
<evidence type="ECO:0000256" key="7">
    <source>
        <dbReference type="SAM" id="Phobius"/>
    </source>
</evidence>
<evidence type="ECO:0000256" key="2">
    <source>
        <dbReference type="ARBA" id="ARBA00010271"/>
    </source>
</evidence>
<dbReference type="InterPro" id="IPR004263">
    <property type="entry name" value="Exostosin"/>
</dbReference>
<keyword evidence="9" id="KW-1185">Reference proteome</keyword>
<reference evidence="10" key="1">
    <citation type="submission" date="2025-08" db="UniProtKB">
        <authorList>
            <consortium name="RefSeq"/>
        </authorList>
    </citation>
    <scope>IDENTIFICATION</scope>
    <source>
        <tissue evidence="10">Fruit stalk</tissue>
    </source>
</reference>
<proteinExistence type="inferred from homology"/>
<dbReference type="OrthoDB" id="1924787at2759"/>
<keyword evidence="3" id="KW-0808">Transferase</keyword>
<feature type="domain" description="Exostosin GT47" evidence="8">
    <location>
        <begin position="211"/>
        <end position="490"/>
    </location>
</feature>
<feature type="compositionally biased region" description="Polar residues" evidence="6">
    <location>
        <begin position="128"/>
        <end position="141"/>
    </location>
</feature>
<feature type="compositionally biased region" description="Polar residues" evidence="6">
    <location>
        <begin position="108"/>
        <end position="119"/>
    </location>
</feature>
<dbReference type="PANTHER" id="PTHR11062:SF207">
    <property type="entry name" value="OS07G0188700 PROTEIN"/>
    <property type="match status" value="1"/>
</dbReference>
<organism evidence="9 10">
    <name type="scientific">Durio zibethinus</name>
    <name type="common">Durian</name>
    <dbReference type="NCBI Taxonomy" id="66656"/>
    <lineage>
        <taxon>Eukaryota</taxon>
        <taxon>Viridiplantae</taxon>
        <taxon>Streptophyta</taxon>
        <taxon>Embryophyta</taxon>
        <taxon>Tracheophyta</taxon>
        <taxon>Spermatophyta</taxon>
        <taxon>Magnoliopsida</taxon>
        <taxon>eudicotyledons</taxon>
        <taxon>Gunneridae</taxon>
        <taxon>Pentapetalae</taxon>
        <taxon>rosids</taxon>
        <taxon>malvids</taxon>
        <taxon>Malvales</taxon>
        <taxon>Malvaceae</taxon>
        <taxon>Helicteroideae</taxon>
        <taxon>Durio</taxon>
    </lineage>
</organism>
<evidence type="ECO:0000256" key="4">
    <source>
        <dbReference type="ARBA" id="ARBA00022968"/>
    </source>
</evidence>
<sequence length="547" mass="62571">MGEGFKNWFATTSPVLKIFLFVVPLILVSGFASLLVRKGSNWALIYTLPTSSSSNTNLYAVKKPSLQAKERNSPVYLQSQEEVSMDGGSRKEALSNTAAIINSVSPPIVAQSSQDQPLNGKNEDIPNMSISENFNSTTSNMKENELTNPPLKPRRRRIGTNLDRLEEGLRKARIAIREAMNGSQLQDPDYIPDGPIYKNAKAFHRSYLEMEKQFKIFVYREGEIPLFHDGPCMLLYTMEGQFINKMEDNKKFRTHNPEKAHVFYLPYSVTRIVQYIWVKGTPMKRLGGVVLDYVNVIAEKHPYWNRSLGADHFMLSCHDWGPATSFFVPDLVKHSIRALCNANTSERFNPMKDVSIPEISLKSSRLEGLIGGPSPSQRTILAFFAGGNHGFVRAILFEHWEKKDPDIRVHNYLPRGVSYYDLMRQSKYCLCPSGYEVASPRIVEALYNGCVPVLISKSYVPPFSDVLNWKTFAVIVSLEEIPNLKKILMAIPDRQYIRMQKRVVQVRRHFELHVTPKRFDVFHMILHSIWLRRLNVRVSNGRREVLD</sequence>
<keyword evidence="3" id="KW-0328">Glycosyltransferase</keyword>
<name>A0A6P6AQX7_DURZI</name>
<keyword evidence="7" id="KW-1133">Transmembrane helix</keyword>
<evidence type="ECO:0000256" key="6">
    <source>
        <dbReference type="SAM" id="MobiDB-lite"/>
    </source>
</evidence>
<protein>
    <submittedName>
        <fullName evidence="10">Probable glycosyltransferase At5g03795</fullName>
    </submittedName>
</protein>
<dbReference type="GO" id="GO:0016757">
    <property type="term" value="F:glycosyltransferase activity"/>
    <property type="evidence" value="ECO:0007669"/>
    <property type="project" value="UniProtKB-KW"/>
</dbReference>
<feature type="transmembrane region" description="Helical" evidence="7">
    <location>
        <begin position="15"/>
        <end position="36"/>
    </location>
</feature>
<accession>A0A6P6AQX7</accession>
<dbReference type="RefSeq" id="XP_022767201.1">
    <property type="nucleotide sequence ID" value="XM_022911466.1"/>
</dbReference>
<evidence type="ECO:0000313" key="9">
    <source>
        <dbReference type="Proteomes" id="UP000515121"/>
    </source>
</evidence>
<comment type="similarity">
    <text evidence="2">Belongs to the glycosyltransferase 47 family.</text>
</comment>
<dbReference type="AlphaFoldDB" id="A0A6P6AQX7"/>
<keyword evidence="7" id="KW-0812">Transmembrane</keyword>